<evidence type="ECO:0000313" key="1">
    <source>
        <dbReference type="EMBL" id="SDW52701.1"/>
    </source>
</evidence>
<proteinExistence type="predicted"/>
<dbReference type="STRING" id="1630.SAMN05216514_11236"/>
<dbReference type="InterPro" id="IPR029465">
    <property type="entry name" value="ATPgrasp_TupA"/>
</dbReference>
<dbReference type="Proteomes" id="UP000182429">
    <property type="component" value="Unassembled WGS sequence"/>
</dbReference>
<dbReference type="Pfam" id="PF14305">
    <property type="entry name" value="ATPgrasp_TupA"/>
    <property type="match status" value="1"/>
</dbReference>
<reference evidence="1 2" key="1">
    <citation type="submission" date="2016-10" db="EMBL/GenBank/DDBJ databases">
        <authorList>
            <person name="de Groot N.N."/>
        </authorList>
    </citation>
    <scope>NUCLEOTIDE SEQUENCE [LARGE SCALE GENOMIC DNA]</scope>
    <source>
        <strain evidence="1 2">S3b</strain>
    </source>
</reference>
<protein>
    <submittedName>
        <fullName evidence="1">TupA-like ATPgrasp</fullName>
    </submittedName>
</protein>
<organism evidence="1 2">
    <name type="scientific">Kandleria vitulina</name>
    <dbReference type="NCBI Taxonomy" id="1630"/>
    <lineage>
        <taxon>Bacteria</taxon>
        <taxon>Bacillati</taxon>
        <taxon>Bacillota</taxon>
        <taxon>Erysipelotrichia</taxon>
        <taxon>Erysipelotrichales</taxon>
        <taxon>Coprobacillaceae</taxon>
        <taxon>Kandleria</taxon>
    </lineage>
</organism>
<accession>A0A1H2U978</accession>
<dbReference type="AlphaFoldDB" id="A0A1H2U978"/>
<evidence type="ECO:0000313" key="2">
    <source>
        <dbReference type="Proteomes" id="UP000182429"/>
    </source>
</evidence>
<sequence>MLWVYALMNVFKKLLRLVSDEDYRYLVKAARFGEDYLDDETYLKKVYKALFHRELNLTSPQTFNEKLQWLKLYDRNDKYTMLVDKYLVRDYVAKKIGKEHLIPLIGVWDDPDEIPFELLPTQFVLKCNHNSGCGMYICKDKSKMNVKKVKRALRKGLNQDYYLTCREWPYKNVKRKIVCEQFMGDSLIDYKIQCINGHVDHFMVCYGRTETMLPDFYYFDKDWNFLPYNPYLTELVDFETIKPKHIDEMIRIAEILGKESPAMRVDLYEINDHVYFGEMTIFNHSGFDAELPYEIDLMLGKKLQLPEKKK</sequence>
<name>A0A1H2U978_9FIRM</name>
<dbReference type="EMBL" id="FNNF01000019">
    <property type="protein sequence ID" value="SDW52701.1"/>
    <property type="molecule type" value="Genomic_DNA"/>
</dbReference>
<gene>
    <name evidence="1" type="ORF">SAMN04487759_11929</name>
</gene>
<dbReference type="eggNOG" id="COG3307">
    <property type="taxonomic scope" value="Bacteria"/>
</dbReference>